<proteinExistence type="predicted"/>
<evidence type="ECO:0000313" key="3">
    <source>
        <dbReference type="Proteomes" id="UP001147695"/>
    </source>
</evidence>
<gene>
    <name evidence="2" type="ORF">N7452_001789</name>
</gene>
<feature type="region of interest" description="Disordered" evidence="1">
    <location>
        <begin position="58"/>
        <end position="82"/>
    </location>
</feature>
<sequence length="82" mass="8835">MGQSSKSRKDLLQYTEDWNPIEEAMALLSTLTLGTHHPSTSGIPNNPGQSVRLSVPEKQMPAREPGGSIAEPESICKITTST</sequence>
<dbReference type="EMBL" id="JAPZBQ010000001">
    <property type="protein sequence ID" value="KAJ5352815.1"/>
    <property type="molecule type" value="Genomic_DNA"/>
</dbReference>
<reference evidence="2" key="2">
    <citation type="journal article" date="2023" name="IMA Fungus">
        <title>Comparative genomic study of the Penicillium genus elucidates a diverse pangenome and 15 lateral gene transfer events.</title>
        <authorList>
            <person name="Petersen C."/>
            <person name="Sorensen T."/>
            <person name="Nielsen M.R."/>
            <person name="Sondergaard T.E."/>
            <person name="Sorensen J.L."/>
            <person name="Fitzpatrick D.A."/>
            <person name="Frisvad J.C."/>
            <person name="Nielsen K.L."/>
        </authorList>
    </citation>
    <scope>NUCLEOTIDE SEQUENCE</scope>
    <source>
        <strain evidence="2">IBT 35673</strain>
    </source>
</reference>
<evidence type="ECO:0000256" key="1">
    <source>
        <dbReference type="SAM" id="MobiDB-lite"/>
    </source>
</evidence>
<dbReference type="AlphaFoldDB" id="A0A9W9R4M8"/>
<organism evidence="2 3">
    <name type="scientific">Penicillium brevicompactum</name>
    <dbReference type="NCBI Taxonomy" id="5074"/>
    <lineage>
        <taxon>Eukaryota</taxon>
        <taxon>Fungi</taxon>
        <taxon>Dikarya</taxon>
        <taxon>Ascomycota</taxon>
        <taxon>Pezizomycotina</taxon>
        <taxon>Eurotiomycetes</taxon>
        <taxon>Eurotiomycetidae</taxon>
        <taxon>Eurotiales</taxon>
        <taxon>Aspergillaceae</taxon>
        <taxon>Penicillium</taxon>
    </lineage>
</organism>
<comment type="caution">
    <text evidence="2">The sequence shown here is derived from an EMBL/GenBank/DDBJ whole genome shotgun (WGS) entry which is preliminary data.</text>
</comment>
<accession>A0A9W9R4M8</accession>
<dbReference type="Proteomes" id="UP001147695">
    <property type="component" value="Unassembled WGS sequence"/>
</dbReference>
<name>A0A9W9R4M8_PENBR</name>
<protein>
    <submittedName>
        <fullName evidence="2">Uncharacterized protein</fullName>
    </submittedName>
</protein>
<evidence type="ECO:0000313" key="2">
    <source>
        <dbReference type="EMBL" id="KAJ5352815.1"/>
    </source>
</evidence>
<reference evidence="2" key="1">
    <citation type="submission" date="2022-12" db="EMBL/GenBank/DDBJ databases">
        <authorList>
            <person name="Petersen C."/>
        </authorList>
    </citation>
    <scope>NUCLEOTIDE SEQUENCE</scope>
    <source>
        <strain evidence="2">IBT 35673</strain>
    </source>
</reference>